<dbReference type="Proteomes" id="UP001187192">
    <property type="component" value="Unassembled WGS sequence"/>
</dbReference>
<dbReference type="AlphaFoldDB" id="A0AA88DJ15"/>
<reference evidence="1" key="1">
    <citation type="submission" date="2023-07" db="EMBL/GenBank/DDBJ databases">
        <title>draft genome sequence of fig (Ficus carica).</title>
        <authorList>
            <person name="Takahashi T."/>
            <person name="Nishimura K."/>
        </authorList>
    </citation>
    <scope>NUCLEOTIDE SEQUENCE</scope>
</reference>
<comment type="caution">
    <text evidence="1">The sequence shown here is derived from an EMBL/GenBank/DDBJ whole genome shotgun (WGS) entry which is preliminary data.</text>
</comment>
<evidence type="ECO:0000313" key="1">
    <source>
        <dbReference type="EMBL" id="GMN48294.1"/>
    </source>
</evidence>
<proteinExistence type="predicted"/>
<sequence>MTVVGKFMLMVVEIARMSHLDVRDLRALRAFLSIDGKEFSHASTCGFFSSHGSHCNGRRLLDPRFASAIANSPATRHHELDCSLQMSRVFQMLLRQYGDGDGDGDCSWKLRMIFGDIAMVAVAIVILN</sequence>
<dbReference type="EMBL" id="BTGU01000028">
    <property type="protein sequence ID" value="GMN48294.1"/>
    <property type="molecule type" value="Genomic_DNA"/>
</dbReference>
<evidence type="ECO:0000313" key="2">
    <source>
        <dbReference type="Proteomes" id="UP001187192"/>
    </source>
</evidence>
<accession>A0AA88DJ15</accession>
<organism evidence="1 2">
    <name type="scientific">Ficus carica</name>
    <name type="common">Common fig</name>
    <dbReference type="NCBI Taxonomy" id="3494"/>
    <lineage>
        <taxon>Eukaryota</taxon>
        <taxon>Viridiplantae</taxon>
        <taxon>Streptophyta</taxon>
        <taxon>Embryophyta</taxon>
        <taxon>Tracheophyta</taxon>
        <taxon>Spermatophyta</taxon>
        <taxon>Magnoliopsida</taxon>
        <taxon>eudicotyledons</taxon>
        <taxon>Gunneridae</taxon>
        <taxon>Pentapetalae</taxon>
        <taxon>rosids</taxon>
        <taxon>fabids</taxon>
        <taxon>Rosales</taxon>
        <taxon>Moraceae</taxon>
        <taxon>Ficeae</taxon>
        <taxon>Ficus</taxon>
    </lineage>
</organism>
<protein>
    <submittedName>
        <fullName evidence="1">Uncharacterized protein</fullName>
    </submittedName>
</protein>
<keyword evidence="2" id="KW-1185">Reference proteome</keyword>
<gene>
    <name evidence="1" type="ORF">TIFTF001_017462</name>
</gene>
<name>A0AA88DJ15_FICCA</name>